<keyword evidence="2" id="KW-1185">Reference proteome</keyword>
<dbReference type="HOGENOM" id="CLU_3195346_0_0_9"/>
<gene>
    <name evidence="1" type="ORF">ANACOL_01740</name>
</gene>
<sequence length="45" mass="5078">MYGQANFLSESIIFGVFLFTRSAKNDILYKDGRLALRFAAPPPKI</sequence>
<dbReference type="EMBL" id="ABGD02000013">
    <property type="protein sequence ID" value="EDS11534.1"/>
    <property type="molecule type" value="Genomic_DNA"/>
</dbReference>
<dbReference type="Proteomes" id="UP000003803">
    <property type="component" value="Unassembled WGS sequence"/>
</dbReference>
<evidence type="ECO:0000313" key="2">
    <source>
        <dbReference type="Proteomes" id="UP000003803"/>
    </source>
</evidence>
<dbReference type="AlphaFoldDB" id="B0PAE2"/>
<comment type="caution">
    <text evidence="1">The sequence shown here is derived from an EMBL/GenBank/DDBJ whole genome shotgun (WGS) entry which is preliminary data.</text>
</comment>
<accession>B0PAE2</accession>
<organism evidence="1 2">
    <name type="scientific">Anaerotruncus colihominis DSM 17241</name>
    <dbReference type="NCBI Taxonomy" id="445972"/>
    <lineage>
        <taxon>Bacteria</taxon>
        <taxon>Bacillati</taxon>
        <taxon>Bacillota</taxon>
        <taxon>Clostridia</taxon>
        <taxon>Eubacteriales</taxon>
        <taxon>Oscillospiraceae</taxon>
        <taxon>Anaerotruncus</taxon>
    </lineage>
</organism>
<reference evidence="1" key="1">
    <citation type="submission" date="2007-11" db="EMBL/GenBank/DDBJ databases">
        <authorList>
            <person name="Fulton L."/>
            <person name="Clifton S."/>
            <person name="Fulton B."/>
            <person name="Xu J."/>
            <person name="Minx P."/>
            <person name="Pepin K.H."/>
            <person name="Johnson M."/>
            <person name="Thiruvilangam P."/>
            <person name="Bhonagiri V."/>
            <person name="Nash W.E."/>
            <person name="Mardis E.R."/>
            <person name="Wilson R.K."/>
        </authorList>
    </citation>
    <scope>NUCLEOTIDE SEQUENCE [LARGE SCALE GENOMIC DNA]</scope>
    <source>
        <strain evidence="1">DSM 17241</strain>
    </source>
</reference>
<reference evidence="1" key="2">
    <citation type="submission" date="2013-09" db="EMBL/GenBank/DDBJ databases">
        <title>Draft genome sequence of Anaerotruncus colihominis(DSM 17241).</title>
        <authorList>
            <person name="Sudarsanam P."/>
            <person name="Ley R."/>
            <person name="Guruge J."/>
            <person name="Turnbaugh P.J."/>
            <person name="Mahowald M."/>
            <person name="Liep D."/>
            <person name="Gordon J."/>
        </authorList>
    </citation>
    <scope>NUCLEOTIDE SEQUENCE</scope>
    <source>
        <strain evidence="1">DSM 17241</strain>
    </source>
</reference>
<evidence type="ECO:0000313" key="1">
    <source>
        <dbReference type="EMBL" id="EDS11534.1"/>
    </source>
</evidence>
<proteinExistence type="predicted"/>
<name>B0PAE2_9FIRM</name>
<protein>
    <submittedName>
        <fullName evidence="1">Uncharacterized protein</fullName>
    </submittedName>
</protein>